<accession>F0W6U7</accession>
<dbReference type="EMBL" id="FR824071">
    <property type="protein sequence ID" value="CCA16842.1"/>
    <property type="molecule type" value="Genomic_DNA"/>
</dbReference>
<evidence type="ECO:0000256" key="2">
    <source>
        <dbReference type="SAM" id="SignalP"/>
    </source>
</evidence>
<dbReference type="AlphaFoldDB" id="F0W6U7"/>
<reference evidence="3" key="1">
    <citation type="journal article" date="2011" name="PLoS Biol.">
        <title>Gene gain and loss during evolution of obligate parasitism in the white rust pathogen of Arabidopsis thaliana.</title>
        <authorList>
            <person name="Kemen E."/>
            <person name="Gardiner A."/>
            <person name="Schultz-Larsen T."/>
            <person name="Kemen A.C."/>
            <person name="Balmuth A.L."/>
            <person name="Robert-Seilaniantz A."/>
            <person name="Bailey K."/>
            <person name="Holub E."/>
            <person name="Studholme D.J."/>
            <person name="Maclean D."/>
            <person name="Jones J.D."/>
        </authorList>
    </citation>
    <scope>NUCLEOTIDE SEQUENCE</scope>
</reference>
<dbReference type="HOGENOM" id="CLU_1920977_0_0_1"/>
<protein>
    <submittedName>
        <fullName evidence="3">AlNc14C26G2583 protein</fullName>
    </submittedName>
</protein>
<dbReference type="PROSITE" id="PS51257">
    <property type="entry name" value="PROKAR_LIPOPROTEIN"/>
    <property type="match status" value="1"/>
</dbReference>
<evidence type="ECO:0000313" key="3">
    <source>
        <dbReference type="EMBL" id="CCA16842.1"/>
    </source>
</evidence>
<feature type="chain" id="PRO_5003263332" evidence="2">
    <location>
        <begin position="21"/>
        <end position="132"/>
    </location>
</feature>
<name>F0W6U7_9STRA</name>
<organism evidence="3">
    <name type="scientific">Albugo laibachii Nc14</name>
    <dbReference type="NCBI Taxonomy" id="890382"/>
    <lineage>
        <taxon>Eukaryota</taxon>
        <taxon>Sar</taxon>
        <taxon>Stramenopiles</taxon>
        <taxon>Oomycota</taxon>
        <taxon>Peronosporomycetes</taxon>
        <taxon>Albuginales</taxon>
        <taxon>Albuginaceae</taxon>
        <taxon>Albugo</taxon>
    </lineage>
</organism>
<feature type="compositionally biased region" description="Polar residues" evidence="1">
    <location>
        <begin position="89"/>
        <end position="103"/>
    </location>
</feature>
<feature type="compositionally biased region" description="Low complexity" evidence="1">
    <location>
        <begin position="76"/>
        <end position="88"/>
    </location>
</feature>
<feature type="region of interest" description="Disordered" evidence="1">
    <location>
        <begin position="70"/>
        <end position="103"/>
    </location>
</feature>
<proteinExistence type="predicted"/>
<sequence>MRRSGWLVAIIVCACPNTLSQTTAPNTSDEATSSSLIETANSAISDAATNIAGNISEALNGSSIDSTDSLDNFTDSLESQSSGESSQLYDQTSAMTGGSSSGKQESNANHFYGKLFGSVSIGAIAVMMSFVA</sequence>
<keyword evidence="2" id="KW-0732">Signal</keyword>
<reference evidence="3" key="2">
    <citation type="submission" date="2011-02" db="EMBL/GenBank/DDBJ databases">
        <authorList>
            <person name="MacLean D."/>
        </authorList>
    </citation>
    <scope>NUCLEOTIDE SEQUENCE</scope>
</reference>
<gene>
    <name evidence="3" type="primary">AlNc14C26G2583</name>
    <name evidence="3" type="ORF">ALNC14_029850</name>
</gene>
<evidence type="ECO:0000256" key="1">
    <source>
        <dbReference type="SAM" id="MobiDB-lite"/>
    </source>
</evidence>
<feature type="signal peptide" evidence="2">
    <location>
        <begin position="1"/>
        <end position="20"/>
    </location>
</feature>